<dbReference type="EMBL" id="JAEHOC010000053">
    <property type="protein sequence ID" value="KAG2425698.1"/>
    <property type="molecule type" value="Genomic_DNA"/>
</dbReference>
<comment type="caution">
    <text evidence="1">The sequence shown here is derived from an EMBL/GenBank/DDBJ whole genome shotgun (WGS) entry which is preliminary data.</text>
</comment>
<sequence length="153" mass="16297">MYKVALAPLGNTRCPANEGELRQAIQAVLRGVAALHRAGYVHRDIHWANVLCIGEGSWILSDLESAARAPVQAAGEGGFRAACWTSDTLDECGMYTTASDVQLVGQLMDTCSILVLDAQCQELKAQLTACAAASRPSAEQALRHPWFFPGGAP</sequence>
<accession>A0A835VTW6</accession>
<dbReference type="Proteomes" id="UP000650467">
    <property type="component" value="Unassembled WGS sequence"/>
</dbReference>
<dbReference type="InterPro" id="IPR011009">
    <property type="entry name" value="Kinase-like_dom_sf"/>
</dbReference>
<keyword evidence="2" id="KW-1185">Reference proteome</keyword>
<dbReference type="AlphaFoldDB" id="A0A835VTW6"/>
<proteinExistence type="predicted"/>
<gene>
    <name evidence="1" type="ORF">HXX76_013540</name>
</gene>
<dbReference type="SUPFAM" id="SSF56112">
    <property type="entry name" value="Protein kinase-like (PK-like)"/>
    <property type="match status" value="1"/>
</dbReference>
<dbReference type="OrthoDB" id="541922at2759"/>
<evidence type="ECO:0008006" key="3">
    <source>
        <dbReference type="Google" id="ProtNLM"/>
    </source>
</evidence>
<organism evidence="1 2">
    <name type="scientific">Chlamydomonas incerta</name>
    <dbReference type="NCBI Taxonomy" id="51695"/>
    <lineage>
        <taxon>Eukaryota</taxon>
        <taxon>Viridiplantae</taxon>
        <taxon>Chlorophyta</taxon>
        <taxon>core chlorophytes</taxon>
        <taxon>Chlorophyceae</taxon>
        <taxon>CS clade</taxon>
        <taxon>Chlamydomonadales</taxon>
        <taxon>Chlamydomonadaceae</taxon>
        <taxon>Chlamydomonas</taxon>
    </lineage>
</organism>
<protein>
    <recommendedName>
        <fullName evidence="3">Protein kinase domain-containing protein</fullName>
    </recommendedName>
</protein>
<name>A0A835VTW6_CHLIN</name>
<dbReference type="Gene3D" id="1.10.510.10">
    <property type="entry name" value="Transferase(Phosphotransferase) domain 1"/>
    <property type="match status" value="1"/>
</dbReference>
<evidence type="ECO:0000313" key="1">
    <source>
        <dbReference type="EMBL" id="KAG2425698.1"/>
    </source>
</evidence>
<evidence type="ECO:0000313" key="2">
    <source>
        <dbReference type="Proteomes" id="UP000650467"/>
    </source>
</evidence>
<reference evidence="1" key="1">
    <citation type="journal article" date="2020" name="bioRxiv">
        <title>Comparative genomics of Chlamydomonas.</title>
        <authorList>
            <person name="Craig R.J."/>
            <person name="Hasan A.R."/>
            <person name="Ness R.W."/>
            <person name="Keightley P.D."/>
        </authorList>
    </citation>
    <scope>NUCLEOTIDE SEQUENCE</scope>
    <source>
        <strain evidence="1">SAG 7.73</strain>
    </source>
</reference>